<feature type="region of interest" description="Disordered" evidence="1">
    <location>
        <begin position="43"/>
        <end position="94"/>
    </location>
</feature>
<evidence type="ECO:0000313" key="2">
    <source>
        <dbReference type="EMBL" id="AAX93123.1"/>
    </source>
</evidence>
<reference evidence="2" key="4">
    <citation type="submission" date="2005-04" db="EMBL/GenBank/DDBJ databases">
        <authorList>
            <person name="Wilson R.K."/>
        </authorList>
    </citation>
    <scope>NUCLEOTIDE SEQUENCE</scope>
</reference>
<accession>Q53TK3</accession>
<evidence type="ECO:0000256" key="1">
    <source>
        <dbReference type="SAM" id="MobiDB-lite"/>
    </source>
</evidence>
<reference evidence="2" key="2">
    <citation type="submission" date="2000-09" db="EMBL/GenBank/DDBJ databases">
        <authorList>
            <person name="Waterston R.H."/>
        </authorList>
    </citation>
    <scope>NUCLEOTIDE SEQUENCE</scope>
</reference>
<organism evidence="2">
    <name type="scientific">Homo sapiens</name>
    <name type="common">Human</name>
    <dbReference type="NCBI Taxonomy" id="9606"/>
    <lineage>
        <taxon>Eukaryota</taxon>
        <taxon>Metazoa</taxon>
        <taxon>Chordata</taxon>
        <taxon>Craniata</taxon>
        <taxon>Vertebrata</taxon>
        <taxon>Euteleostomi</taxon>
        <taxon>Mammalia</taxon>
        <taxon>Eutheria</taxon>
        <taxon>Euarchontoglires</taxon>
        <taxon>Primates</taxon>
        <taxon>Haplorrhini</taxon>
        <taxon>Catarrhini</taxon>
        <taxon>Hominidae</taxon>
        <taxon>Homo</taxon>
    </lineage>
</organism>
<dbReference type="AlphaFoldDB" id="Q53TK3"/>
<sequence>MCTGALRVRYTACSIVWIHLTAQDRSIRSLFWHLLDWGEQRARQQARGRRQKETPRRGEAQGLRKADSSLQKSLPSKAPVLWAGRGGCKLRRGH</sequence>
<gene>
    <name evidence="2" type="primary">PRO2015</name>
</gene>
<proteinExistence type="predicted"/>
<dbReference type="EMBL" id="AC009228">
    <property type="protein sequence ID" value="AAX93123.1"/>
    <property type="molecule type" value="Genomic_DNA"/>
</dbReference>
<feature type="compositionally biased region" description="Basic and acidic residues" evidence="1">
    <location>
        <begin position="51"/>
        <end position="67"/>
    </location>
</feature>
<name>Q53TK3_HUMAN</name>
<reference evidence="2" key="3">
    <citation type="submission" date="2001-05" db="EMBL/GenBank/DDBJ databases">
        <authorList>
            <person name="Waterston R."/>
        </authorList>
    </citation>
    <scope>NUCLEOTIDE SEQUENCE</scope>
</reference>
<reference evidence="2" key="1">
    <citation type="submission" date="1999-08" db="EMBL/GenBank/DDBJ databases">
        <title>The sequence of Homo sapiens BAC clone RP11-219F1.</title>
        <authorList>
            <person name="Scott K."/>
            <person name="Yoakum M."/>
            <person name="Krauss B."/>
            <person name="Coblitz B."/>
        </authorList>
    </citation>
    <scope>NUCLEOTIDE SEQUENCE</scope>
</reference>
<protein>
    <submittedName>
        <fullName evidence="2">Uncharacterized protein PRO2015</fullName>
    </submittedName>
</protein>
<dbReference type="ChiTaRS" id="ITSN2">
    <property type="organism name" value="human"/>
</dbReference>